<dbReference type="Pfam" id="PF13649">
    <property type="entry name" value="Methyltransf_25"/>
    <property type="match status" value="1"/>
</dbReference>
<accession>F0SB75</accession>
<dbReference type="RefSeq" id="WP_013633196.1">
    <property type="nucleotide sequence ID" value="NC_015177.1"/>
</dbReference>
<proteinExistence type="predicted"/>
<dbReference type="KEGG" id="psn:Pedsa_2158"/>
<gene>
    <name evidence="4" type="ordered locus">Pedsa_2158</name>
</gene>
<dbReference type="AlphaFoldDB" id="F0SB75"/>
<protein>
    <submittedName>
        <fullName evidence="4">Methyltransferase type 11</fullName>
    </submittedName>
</protein>
<dbReference type="GO" id="GO:0032259">
    <property type="term" value="P:methylation"/>
    <property type="evidence" value="ECO:0007669"/>
    <property type="project" value="UniProtKB-KW"/>
</dbReference>
<dbReference type="Proteomes" id="UP000000310">
    <property type="component" value="Chromosome"/>
</dbReference>
<dbReference type="HOGENOM" id="CLU_081790_1_0_10"/>
<dbReference type="GO" id="GO:0008168">
    <property type="term" value="F:methyltransferase activity"/>
    <property type="evidence" value="ECO:0007669"/>
    <property type="project" value="UniProtKB-KW"/>
</dbReference>
<evidence type="ECO:0000313" key="4">
    <source>
        <dbReference type="EMBL" id="ADY52710.1"/>
    </source>
</evidence>
<dbReference type="STRING" id="762903.Pedsa_2158"/>
<dbReference type="Gene3D" id="3.40.50.150">
    <property type="entry name" value="Vaccinia Virus protein VP39"/>
    <property type="match status" value="1"/>
</dbReference>
<reference evidence="5" key="2">
    <citation type="submission" date="2011-02" db="EMBL/GenBank/DDBJ databases">
        <title>The complete genome of Pedobacter saltans DSM 12145.</title>
        <authorList>
            <consortium name="US DOE Joint Genome Institute (JGI-PGF)"/>
            <person name="Lucas S."/>
            <person name="Copeland A."/>
            <person name="Lapidus A."/>
            <person name="Bruce D."/>
            <person name="Goodwin L."/>
            <person name="Pitluck S."/>
            <person name="Kyrpides N."/>
            <person name="Mavromatis K."/>
            <person name="Pagani I."/>
            <person name="Ivanova N."/>
            <person name="Ovchinnikova G."/>
            <person name="Lu M."/>
            <person name="Detter J.C."/>
            <person name="Han C."/>
            <person name="Land M."/>
            <person name="Hauser L."/>
            <person name="Markowitz V."/>
            <person name="Cheng J.-F."/>
            <person name="Hugenholtz P."/>
            <person name="Woyke T."/>
            <person name="Wu D."/>
            <person name="Tindall B."/>
            <person name="Pomrenke H.G."/>
            <person name="Brambilla E."/>
            <person name="Klenk H.-P."/>
            <person name="Eisen J.A."/>
        </authorList>
    </citation>
    <scope>NUCLEOTIDE SEQUENCE [LARGE SCALE GENOMIC DNA]</scope>
    <source>
        <strain evidence="5">ATCC 51119 / DSM 12145 / JCM 21818 / LMG 10337 / NBRC 100064 / NCIMB 13643</strain>
    </source>
</reference>
<dbReference type="CDD" id="cd02440">
    <property type="entry name" value="AdoMet_MTases"/>
    <property type="match status" value="1"/>
</dbReference>
<dbReference type="SUPFAM" id="SSF53335">
    <property type="entry name" value="S-adenosyl-L-methionine-dependent methyltransferases"/>
    <property type="match status" value="1"/>
</dbReference>
<keyword evidence="5" id="KW-1185">Reference proteome</keyword>
<evidence type="ECO:0000313" key="5">
    <source>
        <dbReference type="Proteomes" id="UP000000310"/>
    </source>
</evidence>
<dbReference type="InterPro" id="IPR029063">
    <property type="entry name" value="SAM-dependent_MTases_sf"/>
</dbReference>
<dbReference type="PANTHER" id="PTHR43861:SF1">
    <property type="entry name" value="TRANS-ACONITATE 2-METHYLTRANSFERASE"/>
    <property type="match status" value="1"/>
</dbReference>
<reference evidence="4 5" key="1">
    <citation type="journal article" date="2011" name="Stand. Genomic Sci.">
        <title>Complete genome sequence of the gliding, heparinolytic Pedobacter saltans type strain (113).</title>
        <authorList>
            <person name="Liolios K."/>
            <person name="Sikorski J."/>
            <person name="Lu M."/>
            <person name="Nolan M."/>
            <person name="Lapidus A."/>
            <person name="Lucas S."/>
            <person name="Hammon N."/>
            <person name="Deshpande S."/>
            <person name="Cheng J.F."/>
            <person name="Tapia R."/>
            <person name="Han C."/>
            <person name="Goodwin L."/>
            <person name="Pitluck S."/>
            <person name="Huntemann M."/>
            <person name="Ivanova N."/>
            <person name="Pagani I."/>
            <person name="Mavromatis K."/>
            <person name="Ovchinikova G."/>
            <person name="Pati A."/>
            <person name="Chen A."/>
            <person name="Palaniappan K."/>
            <person name="Land M."/>
            <person name="Hauser L."/>
            <person name="Brambilla E.M."/>
            <person name="Kotsyurbenko O."/>
            <person name="Rohde M."/>
            <person name="Tindall B.J."/>
            <person name="Abt B."/>
            <person name="Goker M."/>
            <person name="Detter J.C."/>
            <person name="Woyke T."/>
            <person name="Bristow J."/>
            <person name="Eisen J.A."/>
            <person name="Markowitz V."/>
            <person name="Hugenholtz P."/>
            <person name="Klenk H.P."/>
            <person name="Kyrpides N.C."/>
        </authorList>
    </citation>
    <scope>NUCLEOTIDE SEQUENCE [LARGE SCALE GENOMIC DNA]</scope>
    <source>
        <strain evidence="5">ATCC 51119 / DSM 12145 / JCM 21818 / LMG 10337 / NBRC 100064 / NCIMB 13643</strain>
    </source>
</reference>
<dbReference type="eggNOG" id="COG2226">
    <property type="taxonomic scope" value="Bacteria"/>
</dbReference>
<dbReference type="PANTHER" id="PTHR43861">
    <property type="entry name" value="TRANS-ACONITATE 2-METHYLTRANSFERASE-RELATED"/>
    <property type="match status" value="1"/>
</dbReference>
<keyword evidence="1 4" id="KW-0489">Methyltransferase</keyword>
<feature type="domain" description="Methyltransferase" evidence="3">
    <location>
        <begin position="54"/>
        <end position="152"/>
    </location>
</feature>
<evidence type="ECO:0000256" key="1">
    <source>
        <dbReference type="ARBA" id="ARBA00022603"/>
    </source>
</evidence>
<dbReference type="InterPro" id="IPR041698">
    <property type="entry name" value="Methyltransf_25"/>
</dbReference>
<evidence type="ECO:0000256" key="2">
    <source>
        <dbReference type="ARBA" id="ARBA00022679"/>
    </source>
</evidence>
<name>F0SB75_PSESL</name>
<keyword evidence="2" id="KW-0808">Transferase</keyword>
<sequence length="235" mass="26674">MKKSTIEEIRKRFDHNVERFSNLDTGQQTIIDAGLCLELITDAAKMTIPKAKKILDIGCGAGNYTIKVLQQLPNLDCTLVDLSLPMLNKAVERISKLTNGNIETIQGNILELPIRENEYCIVMAGAVLHHLRSDDDWYTVFKKIYNALKPNGSFWICDLISHDVPAIQHLFERNYGEFLEKLGGTEYKEHVLDYIDKEDSPRSVTFQTDLLKKVGFKQIDILHKNSCFAAFGAIK</sequence>
<evidence type="ECO:0000259" key="3">
    <source>
        <dbReference type="Pfam" id="PF13649"/>
    </source>
</evidence>
<dbReference type="OrthoDB" id="9770553at2"/>
<dbReference type="EMBL" id="CP002545">
    <property type="protein sequence ID" value="ADY52710.1"/>
    <property type="molecule type" value="Genomic_DNA"/>
</dbReference>
<organism evidence="4 5">
    <name type="scientific">Pseudopedobacter saltans (strain ATCC 51119 / DSM 12145 / JCM 21818 / CCUG 39354 / LMG 10337 / NBRC 100064 / NCIMB 13643)</name>
    <name type="common">Pedobacter saltans</name>
    <dbReference type="NCBI Taxonomy" id="762903"/>
    <lineage>
        <taxon>Bacteria</taxon>
        <taxon>Pseudomonadati</taxon>
        <taxon>Bacteroidota</taxon>
        <taxon>Sphingobacteriia</taxon>
        <taxon>Sphingobacteriales</taxon>
        <taxon>Sphingobacteriaceae</taxon>
        <taxon>Pseudopedobacter</taxon>
    </lineage>
</organism>